<dbReference type="InterPro" id="IPR038258">
    <property type="entry name" value="Gp4_sf"/>
</dbReference>
<dbReference type="Gene3D" id="1.10.3230.20">
    <property type="entry name" value="P22 tail accessory factor (Gp4)"/>
    <property type="match status" value="2"/>
</dbReference>
<dbReference type="AlphaFoldDB" id="A0A4Q6XBJ0"/>
<gene>
    <name evidence="1" type="ORF">EXE30_06850</name>
</gene>
<protein>
    <submittedName>
        <fullName evidence="1">Uncharacterized protein</fullName>
    </submittedName>
</protein>
<evidence type="ECO:0000313" key="2">
    <source>
        <dbReference type="Proteomes" id="UP000292110"/>
    </source>
</evidence>
<organism evidence="1 2">
    <name type="scientific">Acinetobacter halotolerans</name>
    <dbReference type="NCBI Taxonomy" id="1752076"/>
    <lineage>
        <taxon>Bacteria</taxon>
        <taxon>Pseudomonadati</taxon>
        <taxon>Pseudomonadota</taxon>
        <taxon>Gammaproteobacteria</taxon>
        <taxon>Moraxellales</taxon>
        <taxon>Moraxellaceae</taxon>
        <taxon>Acinetobacter</taxon>
    </lineage>
</organism>
<proteinExistence type="predicted"/>
<evidence type="ECO:0000313" key="1">
    <source>
        <dbReference type="EMBL" id="RZF53688.1"/>
    </source>
</evidence>
<reference evidence="1 2" key="1">
    <citation type="submission" date="2019-02" db="EMBL/GenBank/DDBJ databases">
        <title>The draft genome of Acinetobacter halotolerans strain JCM 31009.</title>
        <authorList>
            <person name="Qin J."/>
            <person name="Feng Y."/>
            <person name="Nemec A."/>
            <person name="Zong Z."/>
        </authorList>
    </citation>
    <scope>NUCLEOTIDE SEQUENCE [LARGE SCALE GENOMIC DNA]</scope>
    <source>
        <strain evidence="1 2">JCM 31009</strain>
    </source>
</reference>
<dbReference type="Proteomes" id="UP000292110">
    <property type="component" value="Unassembled WGS sequence"/>
</dbReference>
<dbReference type="RefSeq" id="WP_130161758.1">
    <property type="nucleotide sequence ID" value="NZ_SGIM01000004.1"/>
</dbReference>
<comment type="caution">
    <text evidence="1">The sequence shown here is derived from an EMBL/GenBank/DDBJ whole genome shotgun (WGS) entry which is preliminary data.</text>
</comment>
<sequence length="211" mass="23763">MKVRELVHASARILGVVASGENMPDHEINDAISALNMMLRQWSSSRDYVYAAEEIELDLSQAGNVFDVDAKLLMKQIKLKYADDQECFIDVERDIAYLNGVPVVIFSKGIAGYEVKVPKHIGAKKLILRSLKAPSFPLKPLDDIEMPDVNFRAIKYALAVELASEYQMAVTADINRNYTQAMRIMKRVNTTSVRAKPERTLMSISYGGRYD</sequence>
<dbReference type="EMBL" id="SGIM01000004">
    <property type="protein sequence ID" value="RZF53688.1"/>
    <property type="molecule type" value="Genomic_DNA"/>
</dbReference>
<name>A0A4Q6XBJ0_9GAMM</name>
<accession>A0A4Q6XBJ0</accession>
<keyword evidence="2" id="KW-1185">Reference proteome</keyword>